<dbReference type="KEGG" id="smon:AWR27_00890"/>
<dbReference type="PANTHER" id="PTHR42919">
    <property type="entry name" value="N-ALPHA-ACETYLTRANSFERASE"/>
    <property type="match status" value="1"/>
</dbReference>
<evidence type="ECO:0000313" key="5">
    <source>
        <dbReference type="Proteomes" id="UP000187941"/>
    </source>
</evidence>
<sequence length="151" mass="17282">MNVEIRKLMPDDVASFMELIHLFRDVLETDKVTSARPEHLQRLLARPDFLVFGAWSDKQVVGGLTAYVLTQYYSEKPVVYLYDIAVSEPFQRKGIATELLTKLTQYCRSLGVEEVFVQAYQEDTEAVSFYRATGGAAMSVIHFTYPLHEHI</sequence>
<dbReference type="InterPro" id="IPR016181">
    <property type="entry name" value="Acyl_CoA_acyltransferase"/>
</dbReference>
<dbReference type="SUPFAM" id="SSF55729">
    <property type="entry name" value="Acyl-CoA N-acyltransferases (Nat)"/>
    <property type="match status" value="1"/>
</dbReference>
<dbReference type="PROSITE" id="PS51186">
    <property type="entry name" value="GNAT"/>
    <property type="match status" value="1"/>
</dbReference>
<dbReference type="STRING" id="1178516.AWR27_00890"/>
<keyword evidence="2" id="KW-0012">Acyltransferase</keyword>
<feature type="domain" description="N-acetyltransferase" evidence="3">
    <location>
        <begin position="3"/>
        <end position="151"/>
    </location>
</feature>
<proteinExistence type="predicted"/>
<dbReference type="RefSeq" id="WP_077129455.1">
    <property type="nucleotide sequence ID" value="NZ_CP014263.1"/>
</dbReference>
<evidence type="ECO:0000259" key="3">
    <source>
        <dbReference type="PROSITE" id="PS51186"/>
    </source>
</evidence>
<name>A0A1P9WRR0_9BACT</name>
<dbReference type="InterPro" id="IPR000182">
    <property type="entry name" value="GNAT_dom"/>
</dbReference>
<dbReference type="AlphaFoldDB" id="A0A1P9WRR0"/>
<dbReference type="Pfam" id="PF00583">
    <property type="entry name" value="Acetyltransf_1"/>
    <property type="match status" value="1"/>
</dbReference>
<reference evidence="4 5" key="1">
    <citation type="submission" date="2016-01" db="EMBL/GenBank/DDBJ databases">
        <authorList>
            <person name="Oliw E.H."/>
        </authorList>
    </citation>
    <scope>NUCLEOTIDE SEQUENCE [LARGE SCALE GENOMIC DNA]</scope>
    <source>
        <strain evidence="4 5">DY10</strain>
    </source>
</reference>
<dbReference type="InterPro" id="IPR051556">
    <property type="entry name" value="N-term/lysine_N-AcTrnsfr"/>
</dbReference>
<dbReference type="GO" id="GO:0016747">
    <property type="term" value="F:acyltransferase activity, transferring groups other than amino-acyl groups"/>
    <property type="evidence" value="ECO:0007669"/>
    <property type="project" value="InterPro"/>
</dbReference>
<dbReference type="CDD" id="cd04301">
    <property type="entry name" value="NAT_SF"/>
    <property type="match status" value="1"/>
</dbReference>
<evidence type="ECO:0000256" key="1">
    <source>
        <dbReference type="ARBA" id="ARBA00022679"/>
    </source>
</evidence>
<evidence type="ECO:0000313" key="4">
    <source>
        <dbReference type="EMBL" id="AQG78030.1"/>
    </source>
</evidence>
<evidence type="ECO:0000256" key="2">
    <source>
        <dbReference type="ARBA" id="ARBA00023315"/>
    </source>
</evidence>
<dbReference type="PANTHER" id="PTHR42919:SF8">
    <property type="entry name" value="N-ALPHA-ACETYLTRANSFERASE 50"/>
    <property type="match status" value="1"/>
</dbReference>
<accession>A0A1P9WRR0</accession>
<keyword evidence="1" id="KW-0808">Transferase</keyword>
<organism evidence="4 5">
    <name type="scientific">Spirosoma montaniterrae</name>
    <dbReference type="NCBI Taxonomy" id="1178516"/>
    <lineage>
        <taxon>Bacteria</taxon>
        <taxon>Pseudomonadati</taxon>
        <taxon>Bacteroidota</taxon>
        <taxon>Cytophagia</taxon>
        <taxon>Cytophagales</taxon>
        <taxon>Cytophagaceae</taxon>
        <taxon>Spirosoma</taxon>
    </lineage>
</organism>
<dbReference type="EMBL" id="CP014263">
    <property type="protein sequence ID" value="AQG78030.1"/>
    <property type="molecule type" value="Genomic_DNA"/>
</dbReference>
<protein>
    <recommendedName>
        <fullName evidence="3">N-acetyltransferase domain-containing protein</fullName>
    </recommendedName>
</protein>
<dbReference type="Proteomes" id="UP000187941">
    <property type="component" value="Chromosome"/>
</dbReference>
<dbReference type="Gene3D" id="3.40.630.30">
    <property type="match status" value="1"/>
</dbReference>
<dbReference type="OrthoDB" id="9797178at2"/>
<keyword evidence="5" id="KW-1185">Reference proteome</keyword>
<gene>
    <name evidence="4" type="ORF">AWR27_00890</name>
</gene>